<reference evidence="1" key="1">
    <citation type="submission" date="2019-10" db="EMBL/GenBank/DDBJ databases">
        <authorList>
            <consortium name="DOE Joint Genome Institute"/>
            <person name="Kuo A."/>
            <person name="Miyauchi S."/>
            <person name="Kiss E."/>
            <person name="Drula E."/>
            <person name="Kohler A."/>
            <person name="Sanchez-Garcia M."/>
            <person name="Andreopoulos B."/>
            <person name="Barry K.W."/>
            <person name="Bonito G."/>
            <person name="Buee M."/>
            <person name="Carver A."/>
            <person name="Chen C."/>
            <person name="Cichocki N."/>
            <person name="Clum A."/>
            <person name="Culley D."/>
            <person name="Crous P.W."/>
            <person name="Fauchery L."/>
            <person name="Girlanda M."/>
            <person name="Hayes R."/>
            <person name="Keri Z."/>
            <person name="LaButti K."/>
            <person name="Lipzen A."/>
            <person name="Lombard V."/>
            <person name="Magnuson J."/>
            <person name="Maillard F."/>
            <person name="Morin E."/>
            <person name="Murat C."/>
            <person name="Nolan M."/>
            <person name="Ohm R."/>
            <person name="Pangilinan J."/>
            <person name="Pereira M."/>
            <person name="Perotto S."/>
            <person name="Peter M."/>
            <person name="Riley R."/>
            <person name="Sitrit Y."/>
            <person name="Stielow B."/>
            <person name="Szollosi G."/>
            <person name="Zifcakova L."/>
            <person name="Stursova M."/>
            <person name="Spatafora J.W."/>
            <person name="Tedersoo L."/>
            <person name="Vaario L.-M."/>
            <person name="Yamada A."/>
            <person name="Yan M."/>
            <person name="Wang P."/>
            <person name="Xu J."/>
            <person name="Bruns T."/>
            <person name="Baldrian P."/>
            <person name="Vilgalys R."/>
            <person name="Henrissat B."/>
            <person name="Grigoriev I.V."/>
            <person name="Hibbett D."/>
            <person name="Nagy L.G."/>
            <person name="Martin F.M."/>
        </authorList>
    </citation>
    <scope>NUCLEOTIDE SEQUENCE</scope>
    <source>
        <strain evidence="1">BED1</strain>
    </source>
</reference>
<evidence type="ECO:0000313" key="1">
    <source>
        <dbReference type="EMBL" id="KAF8436584.1"/>
    </source>
</evidence>
<dbReference type="AlphaFoldDB" id="A0AAD4BPT8"/>
<dbReference type="Proteomes" id="UP001194468">
    <property type="component" value="Unassembled WGS sequence"/>
</dbReference>
<dbReference type="EMBL" id="WHUW01000021">
    <property type="protein sequence ID" value="KAF8436584.1"/>
    <property type="molecule type" value="Genomic_DNA"/>
</dbReference>
<keyword evidence="2" id="KW-1185">Reference proteome</keyword>
<accession>A0AAD4BPT8</accession>
<proteinExistence type="predicted"/>
<organism evidence="1 2">
    <name type="scientific">Boletus edulis BED1</name>
    <dbReference type="NCBI Taxonomy" id="1328754"/>
    <lineage>
        <taxon>Eukaryota</taxon>
        <taxon>Fungi</taxon>
        <taxon>Dikarya</taxon>
        <taxon>Basidiomycota</taxon>
        <taxon>Agaricomycotina</taxon>
        <taxon>Agaricomycetes</taxon>
        <taxon>Agaricomycetidae</taxon>
        <taxon>Boletales</taxon>
        <taxon>Boletineae</taxon>
        <taxon>Boletaceae</taxon>
        <taxon>Boletoideae</taxon>
        <taxon>Boletus</taxon>
    </lineage>
</organism>
<name>A0AAD4BPT8_BOLED</name>
<protein>
    <submittedName>
        <fullName evidence="1">Uncharacterized protein</fullName>
    </submittedName>
</protein>
<sequence length="176" mass="18765">MQTELVPISRVFSHSVRWSLVNALRSSHNVAVSNTGRLLLYSGERRPRIPVDNTLHKASLDALDTASTTTLALERLPAVNDDSDAAPALRSYHASAVSHIPLPYQVCQLIPLADAPAQRSGGTAIAAVTLTPAGFQVTQVIAPPLDVYTPSTDTYPPPILNMAAQEPAQYTVSSLS</sequence>
<reference evidence="1" key="2">
    <citation type="journal article" date="2020" name="Nat. Commun.">
        <title>Large-scale genome sequencing of mycorrhizal fungi provides insights into the early evolution of symbiotic traits.</title>
        <authorList>
            <person name="Miyauchi S."/>
            <person name="Kiss E."/>
            <person name="Kuo A."/>
            <person name="Drula E."/>
            <person name="Kohler A."/>
            <person name="Sanchez-Garcia M."/>
            <person name="Morin E."/>
            <person name="Andreopoulos B."/>
            <person name="Barry K.W."/>
            <person name="Bonito G."/>
            <person name="Buee M."/>
            <person name="Carver A."/>
            <person name="Chen C."/>
            <person name="Cichocki N."/>
            <person name="Clum A."/>
            <person name="Culley D."/>
            <person name="Crous P.W."/>
            <person name="Fauchery L."/>
            <person name="Girlanda M."/>
            <person name="Hayes R.D."/>
            <person name="Keri Z."/>
            <person name="LaButti K."/>
            <person name="Lipzen A."/>
            <person name="Lombard V."/>
            <person name="Magnuson J."/>
            <person name="Maillard F."/>
            <person name="Murat C."/>
            <person name="Nolan M."/>
            <person name="Ohm R.A."/>
            <person name="Pangilinan J."/>
            <person name="Pereira M.F."/>
            <person name="Perotto S."/>
            <person name="Peter M."/>
            <person name="Pfister S."/>
            <person name="Riley R."/>
            <person name="Sitrit Y."/>
            <person name="Stielow J.B."/>
            <person name="Szollosi G."/>
            <person name="Zifcakova L."/>
            <person name="Stursova M."/>
            <person name="Spatafora J.W."/>
            <person name="Tedersoo L."/>
            <person name="Vaario L.M."/>
            <person name="Yamada A."/>
            <person name="Yan M."/>
            <person name="Wang P."/>
            <person name="Xu J."/>
            <person name="Bruns T."/>
            <person name="Baldrian P."/>
            <person name="Vilgalys R."/>
            <person name="Dunand C."/>
            <person name="Henrissat B."/>
            <person name="Grigoriev I.V."/>
            <person name="Hibbett D."/>
            <person name="Nagy L.G."/>
            <person name="Martin F.M."/>
        </authorList>
    </citation>
    <scope>NUCLEOTIDE SEQUENCE</scope>
    <source>
        <strain evidence="1">BED1</strain>
    </source>
</reference>
<evidence type="ECO:0000313" key="2">
    <source>
        <dbReference type="Proteomes" id="UP001194468"/>
    </source>
</evidence>
<gene>
    <name evidence="1" type="ORF">L210DRAFT_3647896</name>
</gene>
<comment type="caution">
    <text evidence="1">The sequence shown here is derived from an EMBL/GenBank/DDBJ whole genome shotgun (WGS) entry which is preliminary data.</text>
</comment>